<protein>
    <submittedName>
        <fullName evidence="2">Uncharacterized protein</fullName>
    </submittedName>
</protein>
<gene>
    <name evidence="2" type="ORF">TWF718_010893</name>
</gene>
<sequence>MKQTEIAEYFGISCNSIRKLVVKAQSRGYNPEDFRTLRMEHVVESERGRKPKARPTLEQGASGAAVEEEQEEEREGEGTLLTGRIGGLILEENPTLGRADPTSRPSGN</sequence>
<feature type="compositionally biased region" description="Acidic residues" evidence="1">
    <location>
        <begin position="66"/>
        <end position="75"/>
    </location>
</feature>
<evidence type="ECO:0000256" key="1">
    <source>
        <dbReference type="SAM" id="MobiDB-lite"/>
    </source>
</evidence>
<organism evidence="2 3">
    <name type="scientific">Orbilia javanica</name>
    <dbReference type="NCBI Taxonomy" id="47235"/>
    <lineage>
        <taxon>Eukaryota</taxon>
        <taxon>Fungi</taxon>
        <taxon>Dikarya</taxon>
        <taxon>Ascomycota</taxon>
        <taxon>Pezizomycotina</taxon>
        <taxon>Orbiliomycetes</taxon>
        <taxon>Orbiliales</taxon>
        <taxon>Orbiliaceae</taxon>
        <taxon>Orbilia</taxon>
    </lineage>
</organism>
<feature type="region of interest" description="Disordered" evidence="1">
    <location>
        <begin position="43"/>
        <end position="108"/>
    </location>
</feature>
<proteinExistence type="predicted"/>
<reference evidence="2 3" key="1">
    <citation type="submission" date="2019-10" db="EMBL/GenBank/DDBJ databases">
        <authorList>
            <person name="Palmer J.M."/>
        </authorList>
    </citation>
    <scope>NUCLEOTIDE SEQUENCE [LARGE SCALE GENOMIC DNA]</scope>
    <source>
        <strain evidence="2 3">TWF718</strain>
    </source>
</reference>
<accession>A0AAN8MKQ1</accession>
<evidence type="ECO:0000313" key="3">
    <source>
        <dbReference type="Proteomes" id="UP001313282"/>
    </source>
</evidence>
<dbReference type="Proteomes" id="UP001313282">
    <property type="component" value="Unassembled WGS sequence"/>
</dbReference>
<evidence type="ECO:0000313" key="2">
    <source>
        <dbReference type="EMBL" id="KAK6333069.1"/>
    </source>
</evidence>
<dbReference type="EMBL" id="JAVHNR010000009">
    <property type="protein sequence ID" value="KAK6333069.1"/>
    <property type="molecule type" value="Genomic_DNA"/>
</dbReference>
<name>A0AAN8MKQ1_9PEZI</name>
<keyword evidence="3" id="KW-1185">Reference proteome</keyword>
<feature type="compositionally biased region" description="Low complexity" evidence="1">
    <location>
        <begin position="78"/>
        <end position="92"/>
    </location>
</feature>
<dbReference type="AlphaFoldDB" id="A0AAN8MKQ1"/>
<comment type="caution">
    <text evidence="2">The sequence shown here is derived from an EMBL/GenBank/DDBJ whole genome shotgun (WGS) entry which is preliminary data.</text>
</comment>